<dbReference type="STRING" id="1121955.SAMN02745146_1276"/>
<protein>
    <submittedName>
        <fullName evidence="2">Por secretion system C-terminal sorting domain-containing protein</fullName>
    </submittedName>
</protein>
<dbReference type="InterPro" id="IPR026444">
    <property type="entry name" value="Secre_tail"/>
</dbReference>
<keyword evidence="3" id="KW-1185">Reference proteome</keyword>
<evidence type="ECO:0000313" key="2">
    <source>
        <dbReference type="EMBL" id="SHI64693.1"/>
    </source>
</evidence>
<dbReference type="NCBIfam" id="TIGR04183">
    <property type="entry name" value="Por_Secre_tail"/>
    <property type="match status" value="1"/>
</dbReference>
<dbReference type="Proteomes" id="UP000184418">
    <property type="component" value="Unassembled WGS sequence"/>
</dbReference>
<sequence>MLIQFSALAATVTITVGNNFYSSSPQIPTVRPGDIVRWQWQAGNHPTVADNNEFAPFAMNSASTLNSITIPANAQPATVKYHCTAHAFFNTSTNAWEGMVGSFIIATATAADEAKPAALFSLYPNPSKGVVMVSLGQKAGQTYKLRLSNLIGREVRTVVLKPETNGAAVAVNLADLPAGIYFYSLLANDKLVTTKRLVLQN</sequence>
<proteinExistence type="predicted"/>
<gene>
    <name evidence="2" type="ORF">SAMN02745146_1276</name>
</gene>
<dbReference type="InterPro" id="IPR008972">
    <property type="entry name" value="Cupredoxin"/>
</dbReference>
<dbReference type="AlphaFoldDB" id="A0A1M6CUY1"/>
<evidence type="ECO:0000313" key="3">
    <source>
        <dbReference type="Proteomes" id="UP000184418"/>
    </source>
</evidence>
<organism evidence="2 3">
    <name type="scientific">Hymenobacter daecheongensis DSM 21074</name>
    <dbReference type="NCBI Taxonomy" id="1121955"/>
    <lineage>
        <taxon>Bacteria</taxon>
        <taxon>Pseudomonadati</taxon>
        <taxon>Bacteroidota</taxon>
        <taxon>Cytophagia</taxon>
        <taxon>Cytophagales</taxon>
        <taxon>Hymenobacteraceae</taxon>
        <taxon>Hymenobacter</taxon>
    </lineage>
</organism>
<dbReference type="EMBL" id="FQYN01000002">
    <property type="protein sequence ID" value="SHI64693.1"/>
    <property type="molecule type" value="Genomic_DNA"/>
</dbReference>
<dbReference type="Pfam" id="PF18962">
    <property type="entry name" value="Por_Secre_tail"/>
    <property type="match status" value="1"/>
</dbReference>
<feature type="domain" description="Secretion system C-terminal sorting" evidence="1">
    <location>
        <begin position="122"/>
        <end position="198"/>
    </location>
</feature>
<name>A0A1M6CUY1_9BACT</name>
<dbReference type="Gene3D" id="2.60.40.420">
    <property type="entry name" value="Cupredoxins - blue copper proteins"/>
    <property type="match status" value="1"/>
</dbReference>
<evidence type="ECO:0000259" key="1">
    <source>
        <dbReference type="Pfam" id="PF18962"/>
    </source>
</evidence>
<reference evidence="2" key="1">
    <citation type="submission" date="2016-11" db="EMBL/GenBank/DDBJ databases">
        <authorList>
            <person name="Jaros S."/>
            <person name="Januszkiewicz K."/>
            <person name="Wedrychowicz H."/>
        </authorList>
    </citation>
    <scope>NUCLEOTIDE SEQUENCE [LARGE SCALE GENOMIC DNA]</scope>
    <source>
        <strain evidence="2">DSM 21074</strain>
    </source>
</reference>
<dbReference type="SUPFAM" id="SSF49503">
    <property type="entry name" value="Cupredoxins"/>
    <property type="match status" value="1"/>
</dbReference>
<accession>A0A1M6CUY1</accession>